<evidence type="ECO:0000313" key="1">
    <source>
        <dbReference type="EMBL" id="MET3587766.1"/>
    </source>
</evidence>
<sequence>MHLIEAIERIADHAQLPQQCDLLDQHLSAAVEATGNVGTLDQETLDSRAEAARAAIANARARMLQSRELEV</sequence>
<protein>
    <submittedName>
        <fullName evidence="1">Uncharacterized protein</fullName>
    </submittedName>
</protein>
<name>A0ABV2HB50_9HYPH</name>
<dbReference type="RefSeq" id="WP_247245392.1">
    <property type="nucleotide sequence ID" value="NZ_JALJRA010000015.1"/>
</dbReference>
<organism evidence="1 2">
    <name type="scientific">Pseudorhizobium tarimense</name>
    <dbReference type="NCBI Taxonomy" id="1079109"/>
    <lineage>
        <taxon>Bacteria</taxon>
        <taxon>Pseudomonadati</taxon>
        <taxon>Pseudomonadota</taxon>
        <taxon>Alphaproteobacteria</taxon>
        <taxon>Hyphomicrobiales</taxon>
        <taxon>Rhizobiaceae</taxon>
        <taxon>Rhizobium/Agrobacterium group</taxon>
        <taxon>Pseudorhizobium</taxon>
    </lineage>
</organism>
<gene>
    <name evidence="1" type="ORF">ABID21_003897</name>
</gene>
<keyword evidence="2" id="KW-1185">Reference proteome</keyword>
<comment type="caution">
    <text evidence="1">The sequence shown here is derived from an EMBL/GenBank/DDBJ whole genome shotgun (WGS) entry which is preliminary data.</text>
</comment>
<evidence type="ECO:0000313" key="2">
    <source>
        <dbReference type="Proteomes" id="UP001549031"/>
    </source>
</evidence>
<accession>A0ABV2HB50</accession>
<dbReference type="Proteomes" id="UP001549031">
    <property type="component" value="Unassembled WGS sequence"/>
</dbReference>
<proteinExistence type="predicted"/>
<reference evidence="1 2" key="1">
    <citation type="submission" date="2024-06" db="EMBL/GenBank/DDBJ databases">
        <title>Genomic Encyclopedia of Type Strains, Phase IV (KMG-IV): sequencing the most valuable type-strain genomes for metagenomic binning, comparative biology and taxonomic classification.</title>
        <authorList>
            <person name="Goeker M."/>
        </authorList>
    </citation>
    <scope>NUCLEOTIDE SEQUENCE [LARGE SCALE GENOMIC DNA]</scope>
    <source>
        <strain evidence="1 2">DSM 105042</strain>
    </source>
</reference>
<dbReference type="EMBL" id="JBEPLJ010000016">
    <property type="protein sequence ID" value="MET3587766.1"/>
    <property type="molecule type" value="Genomic_DNA"/>
</dbReference>